<feature type="transmembrane region" description="Helical" evidence="5">
    <location>
        <begin position="97"/>
        <end position="118"/>
    </location>
</feature>
<dbReference type="KEGG" id="nah:F5544_42370"/>
<proteinExistence type="predicted"/>
<feature type="transmembrane region" description="Helical" evidence="5">
    <location>
        <begin position="7"/>
        <end position="28"/>
    </location>
</feature>
<organism evidence="7 8">
    <name type="scientific">Nocardia arthritidis</name>
    <dbReference type="NCBI Taxonomy" id="228602"/>
    <lineage>
        <taxon>Bacteria</taxon>
        <taxon>Bacillati</taxon>
        <taxon>Actinomycetota</taxon>
        <taxon>Actinomycetes</taxon>
        <taxon>Mycobacteriales</taxon>
        <taxon>Nocardiaceae</taxon>
        <taxon>Nocardia</taxon>
    </lineage>
</organism>
<dbReference type="Pfam" id="PF07690">
    <property type="entry name" value="MFS_1"/>
    <property type="match status" value="1"/>
</dbReference>
<dbReference type="SUPFAM" id="SSF103473">
    <property type="entry name" value="MFS general substrate transporter"/>
    <property type="match status" value="2"/>
</dbReference>
<feature type="domain" description="Major facilitator superfamily (MFS) profile" evidence="6">
    <location>
        <begin position="6"/>
        <end position="493"/>
    </location>
</feature>
<name>A0A6G9YTS2_9NOCA</name>
<evidence type="ECO:0000259" key="6">
    <source>
        <dbReference type="PROSITE" id="PS50850"/>
    </source>
</evidence>
<dbReference type="Gene3D" id="1.20.1250.20">
    <property type="entry name" value="MFS general substrate transporter like domains"/>
    <property type="match status" value="1"/>
</dbReference>
<dbReference type="CDD" id="cd17321">
    <property type="entry name" value="MFS_MMR_MDR_like"/>
    <property type="match status" value="1"/>
</dbReference>
<gene>
    <name evidence="7" type="ORF">F5544_42370</name>
</gene>
<feature type="transmembrane region" description="Helical" evidence="5">
    <location>
        <begin position="74"/>
        <end position="91"/>
    </location>
</feature>
<evidence type="ECO:0000256" key="5">
    <source>
        <dbReference type="SAM" id="Phobius"/>
    </source>
</evidence>
<dbReference type="Gene3D" id="1.20.1720.10">
    <property type="entry name" value="Multidrug resistance protein D"/>
    <property type="match status" value="1"/>
</dbReference>
<dbReference type="GO" id="GO:0005886">
    <property type="term" value="C:plasma membrane"/>
    <property type="evidence" value="ECO:0007669"/>
    <property type="project" value="UniProtKB-SubCell"/>
</dbReference>
<feature type="transmembrane region" description="Helical" evidence="5">
    <location>
        <begin position="292"/>
        <end position="315"/>
    </location>
</feature>
<feature type="transmembrane region" description="Helical" evidence="5">
    <location>
        <begin position="469"/>
        <end position="489"/>
    </location>
</feature>
<evidence type="ECO:0000256" key="2">
    <source>
        <dbReference type="ARBA" id="ARBA00022692"/>
    </source>
</evidence>
<dbReference type="RefSeq" id="WP_167478389.1">
    <property type="nucleotide sequence ID" value="NZ_CP046172.1"/>
</dbReference>
<dbReference type="InterPro" id="IPR020846">
    <property type="entry name" value="MFS_dom"/>
</dbReference>
<protein>
    <submittedName>
        <fullName evidence="7">MFS transporter</fullName>
    </submittedName>
</protein>
<dbReference type="InterPro" id="IPR011701">
    <property type="entry name" value="MFS"/>
</dbReference>
<evidence type="ECO:0000256" key="3">
    <source>
        <dbReference type="ARBA" id="ARBA00022989"/>
    </source>
</evidence>
<evidence type="ECO:0000256" key="1">
    <source>
        <dbReference type="ARBA" id="ARBA00004651"/>
    </source>
</evidence>
<feature type="transmembrane region" description="Helical" evidence="5">
    <location>
        <begin position="327"/>
        <end position="346"/>
    </location>
</feature>
<dbReference type="PROSITE" id="PS50850">
    <property type="entry name" value="MFS"/>
    <property type="match status" value="1"/>
</dbReference>
<reference evidence="7 8" key="1">
    <citation type="journal article" date="2019" name="ACS Chem. Biol.">
        <title>Identification and Mobilization of a Cryptic Antibiotic Biosynthesis Gene Locus from a Human-Pathogenic Nocardia Isolate.</title>
        <authorList>
            <person name="Herisse M."/>
            <person name="Ishida K."/>
            <person name="Porter J.L."/>
            <person name="Howden B."/>
            <person name="Hertweck C."/>
            <person name="Stinear T.P."/>
            <person name="Pidot S.J."/>
        </authorList>
    </citation>
    <scope>NUCLEOTIDE SEQUENCE [LARGE SCALE GENOMIC DNA]</scope>
    <source>
        <strain evidence="7 8">AUSMDU00012717</strain>
    </source>
</reference>
<evidence type="ECO:0000313" key="7">
    <source>
        <dbReference type="EMBL" id="QIS16283.1"/>
    </source>
</evidence>
<feature type="transmembrane region" description="Helical" evidence="5">
    <location>
        <begin position="219"/>
        <end position="242"/>
    </location>
</feature>
<dbReference type="Proteomes" id="UP000503540">
    <property type="component" value="Chromosome"/>
</dbReference>
<keyword evidence="4 5" id="KW-0472">Membrane</keyword>
<feature type="transmembrane region" description="Helical" evidence="5">
    <location>
        <begin position="158"/>
        <end position="181"/>
    </location>
</feature>
<accession>A0A6G9YTS2</accession>
<sequence>MRKWLPLLTVCLGTFMLLIDVTIVNVALPDMRNDLDATLSSLQWVVDGYALATAALLLGAGSIADLIGHRRTYLAGLALFAISSLICGLAPNPTVLILARITQGIGGAAMACTTLALLNSAYPGPDRATAFGLWGAVAGSSTAVGPIIGGVLTDLASWRWIFFVNLPVSVVVVALCLTGGVTKPSPDAGHGRIDLPGMVSFAIFAAAATYGLIHANEYGWSNAVTVCSLAIAAVALVVFVAVERRVATPLLELALLRDRSFTGVLLAAGALFLSSFSGIMYAQIWLQSTLGLSPIGAGLIGLPLSVVAFLVSGGAGRYLHGEHSGRIICAGLLIAGVGGLLGAALVRGESGWAALVPGSVVVGLGVGLATTTLSSAAVSAVPARRAGMAAGALNTAQQLAMAAGIAILGSAFTSRASNVLAAHGVPNGDSVAHAVGGGQSGVLLAQAPDAYRPALDTALHTAAAAGVQATLLVSGIVGVVGAGLAAALLRAGRKAAEPVPAPH</sequence>
<feature type="transmembrane region" description="Helical" evidence="5">
    <location>
        <begin position="352"/>
        <end position="378"/>
    </location>
</feature>
<dbReference type="InterPro" id="IPR036259">
    <property type="entry name" value="MFS_trans_sf"/>
</dbReference>
<feature type="transmembrane region" description="Helical" evidence="5">
    <location>
        <begin position="130"/>
        <end position="152"/>
    </location>
</feature>
<feature type="transmembrane region" description="Helical" evidence="5">
    <location>
        <begin position="399"/>
        <end position="417"/>
    </location>
</feature>
<keyword evidence="3 5" id="KW-1133">Transmembrane helix</keyword>
<evidence type="ECO:0000313" key="8">
    <source>
        <dbReference type="Proteomes" id="UP000503540"/>
    </source>
</evidence>
<feature type="transmembrane region" description="Helical" evidence="5">
    <location>
        <begin position="48"/>
        <end position="67"/>
    </location>
</feature>
<dbReference type="AlphaFoldDB" id="A0A6G9YTS2"/>
<evidence type="ECO:0000256" key="4">
    <source>
        <dbReference type="ARBA" id="ARBA00023136"/>
    </source>
</evidence>
<dbReference type="PANTHER" id="PTHR42718:SF49">
    <property type="entry name" value="EXPORT PROTEIN"/>
    <property type="match status" value="1"/>
</dbReference>
<dbReference type="EMBL" id="CP046172">
    <property type="protein sequence ID" value="QIS16283.1"/>
    <property type="molecule type" value="Genomic_DNA"/>
</dbReference>
<feature type="transmembrane region" description="Helical" evidence="5">
    <location>
        <begin position="193"/>
        <end position="213"/>
    </location>
</feature>
<keyword evidence="2 5" id="KW-0812">Transmembrane</keyword>
<keyword evidence="8" id="KW-1185">Reference proteome</keyword>
<dbReference type="PRINTS" id="PR01036">
    <property type="entry name" value="TCRTETB"/>
</dbReference>
<comment type="subcellular location">
    <subcellularLocation>
        <location evidence="1">Cell membrane</location>
        <topology evidence="1">Multi-pass membrane protein</topology>
    </subcellularLocation>
</comment>
<dbReference type="GO" id="GO:0022857">
    <property type="term" value="F:transmembrane transporter activity"/>
    <property type="evidence" value="ECO:0007669"/>
    <property type="project" value="InterPro"/>
</dbReference>
<dbReference type="PANTHER" id="PTHR42718">
    <property type="entry name" value="MAJOR FACILITATOR SUPERFAMILY MULTIDRUG TRANSPORTER MFSC"/>
    <property type="match status" value="1"/>
</dbReference>
<feature type="transmembrane region" description="Helical" evidence="5">
    <location>
        <begin position="263"/>
        <end position="286"/>
    </location>
</feature>